<keyword evidence="1" id="KW-0808">Transferase</keyword>
<dbReference type="STRING" id="1122133.SAMN02745157_4562"/>
<dbReference type="SUPFAM" id="SSF55729">
    <property type="entry name" value="Acyl-CoA N-acyltransferases (Nat)"/>
    <property type="match status" value="1"/>
</dbReference>
<evidence type="ECO:0000256" key="1">
    <source>
        <dbReference type="ARBA" id="ARBA00022679"/>
    </source>
</evidence>
<feature type="domain" description="N-acetyltransferase" evidence="2">
    <location>
        <begin position="9"/>
        <end position="165"/>
    </location>
</feature>
<evidence type="ECO:0000313" key="4">
    <source>
        <dbReference type="Proteomes" id="UP000184485"/>
    </source>
</evidence>
<evidence type="ECO:0000259" key="2">
    <source>
        <dbReference type="PROSITE" id="PS51186"/>
    </source>
</evidence>
<dbReference type="RefSeq" id="WP_073057785.1">
    <property type="nucleotide sequence ID" value="NZ_FQUP01000006.1"/>
</dbReference>
<dbReference type="InterPro" id="IPR016181">
    <property type="entry name" value="Acyl_CoA_acyltransferase"/>
</dbReference>
<organism evidence="3 4">
    <name type="scientific">Kaistia soli DSM 19436</name>
    <dbReference type="NCBI Taxonomy" id="1122133"/>
    <lineage>
        <taxon>Bacteria</taxon>
        <taxon>Pseudomonadati</taxon>
        <taxon>Pseudomonadota</taxon>
        <taxon>Alphaproteobacteria</taxon>
        <taxon>Hyphomicrobiales</taxon>
        <taxon>Kaistiaceae</taxon>
        <taxon>Kaistia</taxon>
    </lineage>
</organism>
<reference evidence="3 4" key="1">
    <citation type="submission" date="2016-11" db="EMBL/GenBank/DDBJ databases">
        <authorList>
            <person name="Jaros S."/>
            <person name="Januszkiewicz K."/>
            <person name="Wedrychowicz H."/>
        </authorList>
    </citation>
    <scope>NUCLEOTIDE SEQUENCE [LARGE SCALE GENOMIC DNA]</scope>
    <source>
        <strain evidence="3 4">DSM 19436</strain>
    </source>
</reference>
<accession>A0A1M5LD36</accession>
<protein>
    <submittedName>
        <fullName evidence="3">N-acetylglutamate synthase, GNAT family</fullName>
    </submittedName>
</protein>
<gene>
    <name evidence="3" type="ORF">SAMN02745157_4562</name>
</gene>
<sequence length="165" mass="18046">MISTADSPPAIRPFAPGDTDGVARLIVPIQQEEFGIAITYEEQGDLRDIPAFYQRGTGGFWVAIAPGGVVGTIGLYDIGEGDAALRKMFVSPAHRGDGTARRLLGHLVAHAQEHRLRRIILGTTDRFLAAHRFYEKNGFAEIVPKDLPGSFPRLAVDSKFYQLTL</sequence>
<dbReference type="AlphaFoldDB" id="A0A1M5LD36"/>
<dbReference type="InterPro" id="IPR000182">
    <property type="entry name" value="GNAT_dom"/>
</dbReference>
<dbReference type="InterPro" id="IPR050769">
    <property type="entry name" value="NAT_camello-type"/>
</dbReference>
<dbReference type="PROSITE" id="PS51186">
    <property type="entry name" value="GNAT"/>
    <property type="match status" value="1"/>
</dbReference>
<name>A0A1M5LD36_9HYPH</name>
<keyword evidence="4" id="KW-1185">Reference proteome</keyword>
<evidence type="ECO:0000313" key="3">
    <source>
        <dbReference type="EMBL" id="SHG62865.1"/>
    </source>
</evidence>
<dbReference type="PANTHER" id="PTHR13947:SF37">
    <property type="entry name" value="LD18367P"/>
    <property type="match status" value="1"/>
</dbReference>
<dbReference type="PANTHER" id="PTHR13947">
    <property type="entry name" value="GNAT FAMILY N-ACETYLTRANSFERASE"/>
    <property type="match status" value="1"/>
</dbReference>
<dbReference type="EMBL" id="FQUP01000006">
    <property type="protein sequence ID" value="SHG62865.1"/>
    <property type="molecule type" value="Genomic_DNA"/>
</dbReference>
<dbReference type="Gene3D" id="3.40.630.30">
    <property type="match status" value="1"/>
</dbReference>
<dbReference type="OrthoDB" id="9799681at2"/>
<dbReference type="Pfam" id="PF00583">
    <property type="entry name" value="Acetyltransf_1"/>
    <property type="match status" value="1"/>
</dbReference>
<proteinExistence type="predicted"/>
<dbReference type="CDD" id="cd04301">
    <property type="entry name" value="NAT_SF"/>
    <property type="match status" value="1"/>
</dbReference>
<dbReference type="GO" id="GO:0008080">
    <property type="term" value="F:N-acetyltransferase activity"/>
    <property type="evidence" value="ECO:0007669"/>
    <property type="project" value="InterPro"/>
</dbReference>
<dbReference type="Proteomes" id="UP000184485">
    <property type="component" value="Unassembled WGS sequence"/>
</dbReference>